<protein>
    <submittedName>
        <fullName evidence="1">Retrovirus-related pol polyprotein</fullName>
    </submittedName>
</protein>
<accession>A0A8H6Y507</accession>
<dbReference type="Proteomes" id="UP000620124">
    <property type="component" value="Unassembled WGS sequence"/>
</dbReference>
<dbReference type="CDD" id="cd09272">
    <property type="entry name" value="RNase_HI_RT_Ty1"/>
    <property type="match status" value="1"/>
</dbReference>
<dbReference type="EMBL" id="JACAZI010000008">
    <property type="protein sequence ID" value="KAF7354303.1"/>
    <property type="molecule type" value="Genomic_DNA"/>
</dbReference>
<dbReference type="PANTHER" id="PTHR11439:SF483">
    <property type="entry name" value="PEPTIDE SYNTHASE GLIP-LIKE, PUTATIVE (AFU_ORTHOLOGUE AFUA_3G12920)-RELATED"/>
    <property type="match status" value="1"/>
</dbReference>
<gene>
    <name evidence="1" type="ORF">MVEN_01118600</name>
</gene>
<evidence type="ECO:0000313" key="1">
    <source>
        <dbReference type="EMBL" id="KAF7354303.1"/>
    </source>
</evidence>
<comment type="caution">
    <text evidence="1">The sequence shown here is derived from an EMBL/GenBank/DDBJ whole genome shotgun (WGS) entry which is preliminary data.</text>
</comment>
<keyword evidence="2" id="KW-1185">Reference proteome</keyword>
<dbReference type="OrthoDB" id="3344688at2759"/>
<proteinExistence type="predicted"/>
<evidence type="ECO:0000313" key="2">
    <source>
        <dbReference type="Proteomes" id="UP000620124"/>
    </source>
</evidence>
<dbReference type="PANTHER" id="PTHR11439">
    <property type="entry name" value="GAG-POL-RELATED RETROTRANSPOSON"/>
    <property type="match status" value="1"/>
</dbReference>
<sequence length="212" mass="23264">MVNKPYREAIGSLQHAANTTRPDIVYSINRLASFVQNPGPAHWRAVQHVLAYIKGTLDYKITYRRGGGSSIKPLGRVDADCAGDIDTRRSTSGEVFTMSGGPVSWSLKRQATVALSTTEAEYVALARSAQQAMWMYSLCGDNMGSAALARDAKGHARVKHIDIREHYIRERVAANDITIYHVPSAQNIADVFKKSLPRDAHLACVRALGLVE</sequence>
<organism evidence="1 2">
    <name type="scientific">Mycena venus</name>
    <dbReference type="NCBI Taxonomy" id="2733690"/>
    <lineage>
        <taxon>Eukaryota</taxon>
        <taxon>Fungi</taxon>
        <taxon>Dikarya</taxon>
        <taxon>Basidiomycota</taxon>
        <taxon>Agaricomycotina</taxon>
        <taxon>Agaricomycetes</taxon>
        <taxon>Agaricomycetidae</taxon>
        <taxon>Agaricales</taxon>
        <taxon>Marasmiineae</taxon>
        <taxon>Mycenaceae</taxon>
        <taxon>Mycena</taxon>
    </lineage>
</organism>
<name>A0A8H6Y507_9AGAR</name>
<reference evidence="1" key="1">
    <citation type="submission" date="2020-05" db="EMBL/GenBank/DDBJ databases">
        <title>Mycena genomes resolve the evolution of fungal bioluminescence.</title>
        <authorList>
            <person name="Tsai I.J."/>
        </authorList>
    </citation>
    <scope>NUCLEOTIDE SEQUENCE</scope>
    <source>
        <strain evidence="1">CCC161011</strain>
    </source>
</reference>
<dbReference type="AlphaFoldDB" id="A0A8H6Y507"/>